<dbReference type="InterPro" id="IPR021827">
    <property type="entry name" value="Nup186/Nup192/Nup205"/>
</dbReference>
<evidence type="ECO:0000313" key="3">
    <source>
        <dbReference type="Proteomes" id="UP000287651"/>
    </source>
</evidence>
<dbReference type="AlphaFoldDB" id="A0A427B231"/>
<dbReference type="PANTHER" id="PTHR31344:SF15">
    <property type="entry name" value="EEIG1_EHBP1 PROTEIN AMINO-TERMINAL DOMAIN PROTEIN"/>
    <property type="match status" value="1"/>
</dbReference>
<gene>
    <name evidence="2" type="ORF">B296_00011933</name>
</gene>
<comment type="caution">
    <text evidence="2">The sequence shown here is derived from an EMBL/GenBank/DDBJ whole genome shotgun (WGS) entry which is preliminary data.</text>
</comment>
<protein>
    <submittedName>
        <fullName evidence="2">Uncharacterized protein</fullName>
    </submittedName>
</protein>
<sequence length="178" mass="19683">MKLLKINKVVTLTNKGTFTIESSLSSYLSVDGPYQVMEQCVTRLDVAMFNAILRESDDAIPTDPMSDPIGDSKVLPIPTSELSFGAGAQLKNGVSNNTALLYICIFCSFCCCFVKVCPTFSASMIKHILSRFLPDEFCPDPIPDAVLQALESEKIETKHASSSSIRYQLLQEVWRDDD</sequence>
<reference evidence="2 3" key="1">
    <citation type="journal article" date="2014" name="Agronomy (Basel)">
        <title>A Draft Genome Sequence for Ensete ventricosum, the Drought-Tolerant Tree Against Hunger.</title>
        <authorList>
            <person name="Harrison J."/>
            <person name="Moore K.A."/>
            <person name="Paszkiewicz K."/>
            <person name="Jones T."/>
            <person name="Grant M."/>
            <person name="Ambacheew D."/>
            <person name="Muzemil S."/>
            <person name="Studholme D.J."/>
        </authorList>
    </citation>
    <scope>NUCLEOTIDE SEQUENCE [LARGE SCALE GENOMIC DNA]</scope>
</reference>
<keyword evidence="1" id="KW-1133">Transmembrane helix</keyword>
<evidence type="ECO:0000256" key="1">
    <source>
        <dbReference type="SAM" id="Phobius"/>
    </source>
</evidence>
<accession>A0A427B231</accession>
<name>A0A427B231_ENSVE</name>
<dbReference type="PANTHER" id="PTHR31344">
    <property type="entry name" value="NUCLEAR PORE COMPLEX PROTEIN NUP205"/>
    <property type="match status" value="1"/>
</dbReference>
<dbReference type="EMBL" id="AMZH03000676">
    <property type="protein sequence ID" value="RRT82526.1"/>
    <property type="molecule type" value="Genomic_DNA"/>
</dbReference>
<dbReference type="Proteomes" id="UP000287651">
    <property type="component" value="Unassembled WGS sequence"/>
</dbReference>
<keyword evidence="1" id="KW-0472">Membrane</keyword>
<proteinExistence type="predicted"/>
<feature type="transmembrane region" description="Helical" evidence="1">
    <location>
        <begin position="99"/>
        <end position="117"/>
    </location>
</feature>
<dbReference type="GO" id="GO:0005643">
    <property type="term" value="C:nuclear pore"/>
    <property type="evidence" value="ECO:0007669"/>
    <property type="project" value="InterPro"/>
</dbReference>
<organism evidence="2 3">
    <name type="scientific">Ensete ventricosum</name>
    <name type="common">Abyssinian banana</name>
    <name type="synonym">Musa ensete</name>
    <dbReference type="NCBI Taxonomy" id="4639"/>
    <lineage>
        <taxon>Eukaryota</taxon>
        <taxon>Viridiplantae</taxon>
        <taxon>Streptophyta</taxon>
        <taxon>Embryophyta</taxon>
        <taxon>Tracheophyta</taxon>
        <taxon>Spermatophyta</taxon>
        <taxon>Magnoliopsida</taxon>
        <taxon>Liliopsida</taxon>
        <taxon>Zingiberales</taxon>
        <taxon>Musaceae</taxon>
        <taxon>Ensete</taxon>
    </lineage>
</organism>
<evidence type="ECO:0000313" key="2">
    <source>
        <dbReference type="EMBL" id="RRT82526.1"/>
    </source>
</evidence>
<keyword evidence="1" id="KW-0812">Transmembrane</keyword>